<proteinExistence type="predicted"/>
<name>A0AC34G2D8_9BILA</name>
<protein>
    <submittedName>
        <fullName evidence="2">Uncharacterized protein</fullName>
    </submittedName>
</protein>
<accession>A0AC34G2D8</accession>
<organism evidence="1 2">
    <name type="scientific">Panagrolaimus sp. ES5</name>
    <dbReference type="NCBI Taxonomy" id="591445"/>
    <lineage>
        <taxon>Eukaryota</taxon>
        <taxon>Metazoa</taxon>
        <taxon>Ecdysozoa</taxon>
        <taxon>Nematoda</taxon>
        <taxon>Chromadorea</taxon>
        <taxon>Rhabditida</taxon>
        <taxon>Tylenchina</taxon>
        <taxon>Panagrolaimomorpha</taxon>
        <taxon>Panagrolaimoidea</taxon>
        <taxon>Panagrolaimidae</taxon>
        <taxon>Panagrolaimus</taxon>
    </lineage>
</organism>
<evidence type="ECO:0000313" key="1">
    <source>
        <dbReference type="Proteomes" id="UP000887579"/>
    </source>
</evidence>
<reference evidence="2" key="1">
    <citation type="submission" date="2022-11" db="UniProtKB">
        <authorList>
            <consortium name="WormBaseParasite"/>
        </authorList>
    </citation>
    <scope>IDENTIFICATION</scope>
</reference>
<dbReference type="WBParaSite" id="ES5_v2.g23593.t1">
    <property type="protein sequence ID" value="ES5_v2.g23593.t1"/>
    <property type="gene ID" value="ES5_v2.g23593"/>
</dbReference>
<dbReference type="Proteomes" id="UP000887579">
    <property type="component" value="Unplaced"/>
</dbReference>
<sequence>MDSSLITPTAAASNQESANENSKMAISKRASFLATYRRDQDFSLPDSIMFYISQNPTSAKVYQKLIQSCKYFFVQNSVLVISNCYLKYEYEWRLSFYEEFLDFKNLSSKIWITDELFVDDSLATVKDFNFSIVSKIYQSDFKKLNLKNQSISFDDFIFLASKCETVWFWENVTVFHDEDKSVVPLEKIVELLPKLTHLVYWGLKMITTKTVKELIKLPNFANLTEFTLFTVPESFDIETFYDYIKTNKNTKIYLSFSYGISGEYKNRLRTIKDEIDQTENRDYIKPSLLIP</sequence>
<evidence type="ECO:0000313" key="2">
    <source>
        <dbReference type="WBParaSite" id="ES5_v2.g23593.t1"/>
    </source>
</evidence>